<keyword evidence="8 9" id="KW-0472">Membrane</keyword>
<keyword evidence="4" id="KW-0813">Transport</keyword>
<protein>
    <recommendedName>
        <fullName evidence="3 9">Phosphate transport system permease protein PstA</fullName>
    </recommendedName>
</protein>
<evidence type="ECO:0000313" key="12">
    <source>
        <dbReference type="EMBL" id="SOD19570.1"/>
    </source>
</evidence>
<dbReference type="EMBL" id="QAOL01000013">
    <property type="protein sequence ID" value="PTQ85591.1"/>
    <property type="molecule type" value="Genomic_DNA"/>
</dbReference>
<feature type="transmembrane region" description="Helical" evidence="9">
    <location>
        <begin position="66"/>
        <end position="99"/>
    </location>
</feature>
<evidence type="ECO:0000256" key="7">
    <source>
        <dbReference type="ARBA" id="ARBA00022989"/>
    </source>
</evidence>
<gene>
    <name evidence="11" type="ORF">C8R28_101365</name>
    <name evidence="12" type="ORF">SAMN06297164_2578</name>
</gene>
<feature type="transmembrane region" description="Helical" evidence="9">
    <location>
        <begin position="256"/>
        <end position="278"/>
    </location>
</feature>
<comment type="subcellular location">
    <subcellularLocation>
        <location evidence="9">Cell inner membrane</location>
        <topology evidence="9">Multi-pass membrane protein</topology>
    </subcellularLocation>
    <subcellularLocation>
        <location evidence="1">Cell membrane</location>
        <topology evidence="1">Multi-pass membrane protein</topology>
    </subcellularLocation>
</comment>
<reference evidence="11 14" key="2">
    <citation type="submission" date="2018-04" db="EMBL/GenBank/DDBJ databases">
        <title>Active sludge and wastewater microbial communities from Klosterneuburg, Austria.</title>
        <authorList>
            <person name="Wagner M."/>
        </authorList>
    </citation>
    <scope>NUCLEOTIDE SEQUENCE [LARGE SCALE GENOMIC DNA]</scope>
    <source>
        <strain evidence="11 14">Nm4</strain>
    </source>
</reference>
<evidence type="ECO:0000313" key="13">
    <source>
        <dbReference type="Proteomes" id="UP000219335"/>
    </source>
</evidence>
<evidence type="ECO:0000256" key="4">
    <source>
        <dbReference type="ARBA" id="ARBA00022448"/>
    </source>
</evidence>
<dbReference type="PANTHER" id="PTHR43470">
    <property type="entry name" value="PHOSPHATE TRANSPORT SYSTEM PERMEASE PROTEIN PSTA-RELATED"/>
    <property type="match status" value="1"/>
</dbReference>
<keyword evidence="5 9" id="KW-1003">Cell membrane</keyword>
<keyword evidence="6 9" id="KW-0812">Transmembrane</keyword>
<feature type="transmembrane region" description="Helical" evidence="9">
    <location>
        <begin position="20"/>
        <end position="38"/>
    </location>
</feature>
<dbReference type="InterPro" id="IPR035906">
    <property type="entry name" value="MetI-like_sf"/>
</dbReference>
<evidence type="ECO:0000313" key="14">
    <source>
        <dbReference type="Proteomes" id="UP000244110"/>
    </source>
</evidence>
<name>A0A286ACE2_9PROT</name>
<evidence type="ECO:0000256" key="3">
    <source>
        <dbReference type="ARBA" id="ARBA00016864"/>
    </source>
</evidence>
<dbReference type="InterPro" id="IPR000515">
    <property type="entry name" value="MetI-like"/>
</dbReference>
<evidence type="ECO:0000256" key="2">
    <source>
        <dbReference type="ARBA" id="ARBA00007069"/>
    </source>
</evidence>
<dbReference type="Pfam" id="PF00528">
    <property type="entry name" value="BPD_transp_1"/>
    <property type="match status" value="1"/>
</dbReference>
<feature type="transmembrane region" description="Helical" evidence="9">
    <location>
        <begin position="186"/>
        <end position="207"/>
    </location>
</feature>
<dbReference type="InterPro" id="IPR005672">
    <property type="entry name" value="Phosphate_PstA"/>
</dbReference>
<dbReference type="GO" id="GO:0005315">
    <property type="term" value="F:phosphate transmembrane transporter activity"/>
    <property type="evidence" value="ECO:0007669"/>
    <property type="project" value="InterPro"/>
</dbReference>
<accession>A0A286ACE2</accession>
<feature type="transmembrane region" description="Helical" evidence="9">
    <location>
        <begin position="142"/>
        <end position="165"/>
    </location>
</feature>
<dbReference type="SUPFAM" id="SSF161098">
    <property type="entry name" value="MetI-like"/>
    <property type="match status" value="1"/>
</dbReference>
<evidence type="ECO:0000259" key="10">
    <source>
        <dbReference type="PROSITE" id="PS50928"/>
    </source>
</evidence>
<dbReference type="Gene3D" id="1.10.3720.10">
    <property type="entry name" value="MetI-like"/>
    <property type="match status" value="1"/>
</dbReference>
<reference evidence="12 13" key="1">
    <citation type="submission" date="2017-09" db="EMBL/GenBank/DDBJ databases">
        <authorList>
            <person name="Ehlers B."/>
            <person name="Leendertz F.H."/>
        </authorList>
    </citation>
    <scope>NUCLEOTIDE SEQUENCE [LARGE SCALE GENOMIC DNA]</scope>
    <source>
        <strain evidence="12 13">Nm42</strain>
    </source>
</reference>
<dbReference type="NCBIfam" id="TIGR00974">
    <property type="entry name" value="3a0107s02c"/>
    <property type="match status" value="1"/>
</dbReference>
<evidence type="ECO:0000313" key="11">
    <source>
        <dbReference type="EMBL" id="PTQ85591.1"/>
    </source>
</evidence>
<dbReference type="PANTHER" id="PTHR43470:SF3">
    <property type="entry name" value="PHOSPHATE TRANSPORT SYSTEM PERMEASE PROTEIN PSTA-RELATED"/>
    <property type="match status" value="1"/>
</dbReference>
<dbReference type="EMBL" id="OCMU01000001">
    <property type="protein sequence ID" value="SOD19570.1"/>
    <property type="molecule type" value="Genomic_DNA"/>
</dbReference>
<feature type="transmembrane region" description="Helical" evidence="9">
    <location>
        <begin position="111"/>
        <end position="136"/>
    </location>
</feature>
<dbReference type="GO" id="GO:0035435">
    <property type="term" value="P:phosphate ion transmembrane transport"/>
    <property type="evidence" value="ECO:0007669"/>
    <property type="project" value="InterPro"/>
</dbReference>
<dbReference type="RefSeq" id="WP_097106019.1">
    <property type="nucleotide sequence ID" value="NZ_OCMU01000001.1"/>
</dbReference>
<dbReference type="GO" id="GO:0005886">
    <property type="term" value="C:plasma membrane"/>
    <property type="evidence" value="ECO:0007669"/>
    <property type="project" value="UniProtKB-SubCell"/>
</dbReference>
<sequence length="288" mass="30520">MHKMTNIHTQQILRDRAVQFLIYASVVLVSAVFIWILTDLVRGGVAHLSWEFLMESPRDTGRAGGIASILVSTLLILLVAVLTAVPVAWTTAILLVEFVAIDSVFGKTVRFSLHVLAGVPSIVFGLFGNAFFSIYLGLGFSILSGGLTLACMLLPILASTAEAGLRAVPCAYRMSASALGLTRTAALVHLILPVAAPVLAVGLLLGIGRALAETAALLFTSGYSERMPDSLLDSGRALALHIFDLSMNVPGGDTPAYASALVLVSLLLCINVLAMKFAHGLHRRKIMT</sequence>
<evidence type="ECO:0000256" key="8">
    <source>
        <dbReference type="ARBA" id="ARBA00023136"/>
    </source>
</evidence>
<keyword evidence="7 9" id="KW-1133">Transmembrane helix</keyword>
<evidence type="ECO:0000256" key="9">
    <source>
        <dbReference type="RuleBase" id="RU363043"/>
    </source>
</evidence>
<dbReference type="PROSITE" id="PS50928">
    <property type="entry name" value="ABC_TM1"/>
    <property type="match status" value="1"/>
</dbReference>
<evidence type="ECO:0000256" key="6">
    <source>
        <dbReference type="ARBA" id="ARBA00022692"/>
    </source>
</evidence>
<dbReference type="CDD" id="cd06261">
    <property type="entry name" value="TM_PBP2"/>
    <property type="match status" value="1"/>
</dbReference>
<evidence type="ECO:0000256" key="5">
    <source>
        <dbReference type="ARBA" id="ARBA00022475"/>
    </source>
</evidence>
<organism evidence="12 13">
    <name type="scientific">Nitrosomonas ureae</name>
    <dbReference type="NCBI Taxonomy" id="44577"/>
    <lineage>
        <taxon>Bacteria</taxon>
        <taxon>Pseudomonadati</taxon>
        <taxon>Pseudomonadota</taxon>
        <taxon>Betaproteobacteria</taxon>
        <taxon>Nitrosomonadales</taxon>
        <taxon>Nitrosomonadaceae</taxon>
        <taxon>Nitrosomonas</taxon>
    </lineage>
</organism>
<comment type="similarity">
    <text evidence="2 9">Belongs to the binding-protein-dependent transport system permease family. CysTW subfamily.</text>
</comment>
<dbReference type="Proteomes" id="UP000219335">
    <property type="component" value="Unassembled WGS sequence"/>
</dbReference>
<proteinExistence type="inferred from homology"/>
<evidence type="ECO:0000256" key="1">
    <source>
        <dbReference type="ARBA" id="ARBA00004651"/>
    </source>
</evidence>
<dbReference type="Proteomes" id="UP000244110">
    <property type="component" value="Unassembled WGS sequence"/>
</dbReference>
<dbReference type="AlphaFoldDB" id="A0A286ACE2"/>
<feature type="domain" description="ABC transmembrane type-1" evidence="10">
    <location>
        <begin position="70"/>
        <end position="274"/>
    </location>
</feature>